<sequence>MNAAISPIQANKLSTYCEATFDPPPKHLSRWFVIIHLIYLATKLSNGAPPDMINADKVSIEISIRPRYNLVFKISENGERRSHEIWDEETLILCCLFLLYDIKR</sequence>
<gene>
    <name evidence="1" type="ORF">E3N88_36607</name>
</gene>
<name>A0A5N6M4D1_9ASTR</name>
<dbReference type="EMBL" id="SZYD01000017">
    <property type="protein sequence ID" value="KAD3068727.1"/>
    <property type="molecule type" value="Genomic_DNA"/>
</dbReference>
<reference evidence="1 2" key="1">
    <citation type="submission" date="2019-05" db="EMBL/GenBank/DDBJ databases">
        <title>Mikania micrantha, genome provides insights into the molecular mechanism of rapid growth.</title>
        <authorList>
            <person name="Liu B."/>
        </authorList>
    </citation>
    <scope>NUCLEOTIDE SEQUENCE [LARGE SCALE GENOMIC DNA]</scope>
    <source>
        <strain evidence="1">NLD-2019</strain>
        <tissue evidence="1">Leaf</tissue>
    </source>
</reference>
<accession>A0A5N6M4D1</accession>
<dbReference type="AlphaFoldDB" id="A0A5N6M4D1"/>
<keyword evidence="2" id="KW-1185">Reference proteome</keyword>
<protein>
    <submittedName>
        <fullName evidence="1">Uncharacterized protein</fullName>
    </submittedName>
</protein>
<comment type="caution">
    <text evidence="1">The sequence shown here is derived from an EMBL/GenBank/DDBJ whole genome shotgun (WGS) entry which is preliminary data.</text>
</comment>
<dbReference type="Proteomes" id="UP000326396">
    <property type="component" value="Linkage Group LG7"/>
</dbReference>
<organism evidence="1 2">
    <name type="scientific">Mikania micrantha</name>
    <name type="common">bitter vine</name>
    <dbReference type="NCBI Taxonomy" id="192012"/>
    <lineage>
        <taxon>Eukaryota</taxon>
        <taxon>Viridiplantae</taxon>
        <taxon>Streptophyta</taxon>
        <taxon>Embryophyta</taxon>
        <taxon>Tracheophyta</taxon>
        <taxon>Spermatophyta</taxon>
        <taxon>Magnoliopsida</taxon>
        <taxon>eudicotyledons</taxon>
        <taxon>Gunneridae</taxon>
        <taxon>Pentapetalae</taxon>
        <taxon>asterids</taxon>
        <taxon>campanulids</taxon>
        <taxon>Asterales</taxon>
        <taxon>Asteraceae</taxon>
        <taxon>Asteroideae</taxon>
        <taxon>Heliantheae alliance</taxon>
        <taxon>Eupatorieae</taxon>
        <taxon>Mikania</taxon>
    </lineage>
</organism>
<proteinExistence type="predicted"/>
<evidence type="ECO:0000313" key="2">
    <source>
        <dbReference type="Proteomes" id="UP000326396"/>
    </source>
</evidence>
<evidence type="ECO:0000313" key="1">
    <source>
        <dbReference type="EMBL" id="KAD3068727.1"/>
    </source>
</evidence>